<keyword evidence="1" id="KW-0812">Transmembrane</keyword>
<sequence>MAAVEDLFKSNLPIALGLGLTVALPAIFPSLRPQWSAAIKTGVKLYLEASGEAEVDLIDSLAEGALDQLAALIARPAEKLDDKVTHVVSAYKAKARARSHRWGFSEEDRRKRYDRHIAKLCDKISCRCDTAGDHGAVWDMALEKLPECPGDSHCPQAHPQRR</sequence>
<dbReference type="AlphaFoldDB" id="A0A9W6GXY4"/>
<dbReference type="Proteomes" id="UP001144323">
    <property type="component" value="Unassembled WGS sequence"/>
</dbReference>
<proteinExistence type="predicted"/>
<dbReference type="RefSeq" id="WP_281805793.1">
    <property type="nucleotide sequence ID" value="NZ_BSEC01000002.1"/>
</dbReference>
<reference evidence="2" key="1">
    <citation type="journal article" date="2023" name="Int. J. Syst. Evol. Microbiol.">
        <title>Methylocystis iwaonis sp. nov., a type II methane-oxidizing bacterium from surface soil of a rice paddy field in Japan, and emended description of the genus Methylocystis (ex Whittenbury et al. 1970) Bowman et al. 1993.</title>
        <authorList>
            <person name="Kaise H."/>
            <person name="Sawadogo J.B."/>
            <person name="Alam M.S."/>
            <person name="Ueno C."/>
            <person name="Dianou D."/>
            <person name="Shinjo R."/>
            <person name="Asakawa S."/>
        </authorList>
    </citation>
    <scope>NUCLEOTIDE SEQUENCE</scope>
    <source>
        <strain evidence="2">LMG27198</strain>
    </source>
</reference>
<evidence type="ECO:0000256" key="1">
    <source>
        <dbReference type="SAM" id="Phobius"/>
    </source>
</evidence>
<gene>
    <name evidence="2" type="ORF">LMG27198_41200</name>
</gene>
<comment type="caution">
    <text evidence="2">The sequence shown here is derived from an EMBL/GenBank/DDBJ whole genome shotgun (WGS) entry which is preliminary data.</text>
</comment>
<evidence type="ECO:0008006" key="4">
    <source>
        <dbReference type="Google" id="ProtNLM"/>
    </source>
</evidence>
<keyword evidence="1" id="KW-1133">Transmembrane helix</keyword>
<name>A0A9W6GXY4_9HYPH</name>
<evidence type="ECO:0000313" key="3">
    <source>
        <dbReference type="Proteomes" id="UP001144323"/>
    </source>
</evidence>
<keyword evidence="3" id="KW-1185">Reference proteome</keyword>
<evidence type="ECO:0000313" key="2">
    <source>
        <dbReference type="EMBL" id="GLI95128.1"/>
    </source>
</evidence>
<feature type="transmembrane region" description="Helical" evidence="1">
    <location>
        <begin position="12"/>
        <end position="31"/>
    </location>
</feature>
<dbReference type="EMBL" id="BSEC01000002">
    <property type="protein sequence ID" value="GLI95128.1"/>
    <property type="molecule type" value="Genomic_DNA"/>
</dbReference>
<protein>
    <recommendedName>
        <fullName evidence="4">DUF5132 domain-containing protein</fullName>
    </recommendedName>
</protein>
<organism evidence="2 3">
    <name type="scientific">Methylocystis echinoides</name>
    <dbReference type="NCBI Taxonomy" id="29468"/>
    <lineage>
        <taxon>Bacteria</taxon>
        <taxon>Pseudomonadati</taxon>
        <taxon>Pseudomonadota</taxon>
        <taxon>Alphaproteobacteria</taxon>
        <taxon>Hyphomicrobiales</taxon>
        <taxon>Methylocystaceae</taxon>
        <taxon>Methylocystis</taxon>
    </lineage>
</organism>
<keyword evidence="1" id="KW-0472">Membrane</keyword>
<accession>A0A9W6GXY4</accession>